<dbReference type="Gene3D" id="2.30.30.430">
    <property type="entry name" value="Kinase associated protein B domain"/>
    <property type="match status" value="1"/>
</dbReference>
<sequence>MNEFQIGDDVKVFYKTGAYTGVITDIKPAHYLVRVQSVDKHPDQGDLHNPKRVDVPLFHERRALAFREQVNIPFQMVKKFDGSHSDYEESLRTAIEKLKTRLKEDDSLWAKKSLENLSTLAEEYFQTK</sequence>
<dbReference type="SMART" id="SM01298">
    <property type="entry name" value="KapB"/>
    <property type="match status" value="1"/>
</dbReference>
<dbReference type="PATRIC" id="fig|1441095.3.peg.2587"/>
<dbReference type="SUPFAM" id="SSF141251">
    <property type="entry name" value="Kinase-associated protein B-like"/>
    <property type="match status" value="1"/>
</dbReference>
<reference evidence="2" key="1">
    <citation type="submission" date="2015-08" db="EMBL/GenBank/DDBJ databases">
        <title>Genome sequencing project for genomic taxonomy and phylogenomics of Bacillus-like bacteria.</title>
        <authorList>
            <person name="Liu B."/>
            <person name="Wang J."/>
            <person name="Zhu Y."/>
            <person name="Liu G."/>
            <person name="Chen Q."/>
            <person name="Chen Z."/>
            <person name="Lan J."/>
            <person name="Che J."/>
            <person name="Ge C."/>
            <person name="Shi H."/>
            <person name="Pan Z."/>
            <person name="Liu X."/>
        </authorList>
    </citation>
    <scope>NUCLEOTIDE SEQUENCE [LARGE SCALE GENOMIC DNA]</scope>
    <source>
        <strain evidence="2">FJAT-4402</strain>
    </source>
</reference>
<dbReference type="AlphaFoldDB" id="A0A0M5JER4"/>
<evidence type="ECO:0000313" key="2">
    <source>
        <dbReference type="Proteomes" id="UP000067625"/>
    </source>
</evidence>
<dbReference type="STRING" id="1441095.AM592_11815"/>
<dbReference type="Pfam" id="PF08810">
    <property type="entry name" value="KapB"/>
    <property type="match status" value="1"/>
</dbReference>
<dbReference type="InterPro" id="IPR014916">
    <property type="entry name" value="KapB"/>
</dbReference>
<gene>
    <name evidence="1" type="ORF">AM592_11815</name>
</gene>
<keyword evidence="1" id="KW-0808">Transferase</keyword>
<keyword evidence="2" id="KW-1185">Reference proteome</keyword>
<name>A0A0M5JER4_9BACI</name>
<reference evidence="1 2" key="2">
    <citation type="journal article" date="2016" name="Int. J. Syst. Evol. Microbiol.">
        <title>Bacillus gobiensis sp. nov., isolated from a soil sample.</title>
        <authorList>
            <person name="Liu B."/>
            <person name="Liu G.H."/>
            <person name="Cetin S."/>
            <person name="Schumann P."/>
            <person name="Pan Z.Z."/>
            <person name="Chen Q.Q."/>
        </authorList>
    </citation>
    <scope>NUCLEOTIDE SEQUENCE [LARGE SCALE GENOMIC DNA]</scope>
    <source>
        <strain evidence="1 2">FJAT-4402</strain>
    </source>
</reference>
<dbReference type="Proteomes" id="UP000067625">
    <property type="component" value="Chromosome"/>
</dbReference>
<protein>
    <submittedName>
        <fullName evidence="1">Kinase</fullName>
    </submittedName>
</protein>
<dbReference type="GO" id="GO:0016301">
    <property type="term" value="F:kinase activity"/>
    <property type="evidence" value="ECO:0007669"/>
    <property type="project" value="UniProtKB-KW"/>
</dbReference>
<keyword evidence="1" id="KW-0418">Kinase</keyword>
<proteinExistence type="predicted"/>
<dbReference type="OrthoDB" id="2407789at2"/>
<dbReference type="RefSeq" id="WP_053603973.1">
    <property type="nucleotide sequence ID" value="NZ_CP012600.1"/>
</dbReference>
<organism evidence="1 2">
    <name type="scientific">Bacillus gobiensis</name>
    <dbReference type="NCBI Taxonomy" id="1441095"/>
    <lineage>
        <taxon>Bacteria</taxon>
        <taxon>Bacillati</taxon>
        <taxon>Bacillota</taxon>
        <taxon>Bacilli</taxon>
        <taxon>Bacillales</taxon>
        <taxon>Bacillaceae</taxon>
        <taxon>Bacillus</taxon>
    </lineage>
</organism>
<accession>A0A0M5JER4</accession>
<dbReference type="EMBL" id="CP012600">
    <property type="protein sequence ID" value="ALC82189.1"/>
    <property type="molecule type" value="Genomic_DNA"/>
</dbReference>
<dbReference type="InterPro" id="IPR038080">
    <property type="entry name" value="KapB_sf"/>
</dbReference>
<evidence type="ECO:0000313" key="1">
    <source>
        <dbReference type="EMBL" id="ALC82189.1"/>
    </source>
</evidence>